<dbReference type="Gene3D" id="1.10.8.60">
    <property type="match status" value="1"/>
</dbReference>
<dbReference type="GO" id="GO:0005524">
    <property type="term" value="F:ATP binding"/>
    <property type="evidence" value="ECO:0007669"/>
    <property type="project" value="UniProtKB-KW"/>
</dbReference>
<dbReference type="Pfam" id="PF00004">
    <property type="entry name" value="AAA"/>
    <property type="match status" value="1"/>
</dbReference>
<sequence length="332" mass="36905">MAPSGLPDPWEELLARLARGEVASHQVLASWNQTAPERPSPRAAPGRGDDRGGDDASGDPSLVEASLHELDQLIGLREVGSLVREITALVEIQRRRAAHGLRVEPLVFHMVFKGNPGTGKTTVARILGRLFKGLGVLPQGHLVEVERADLVGEYIGHTAQKTREQVKKAMGGVLFVDEAYALARGGEKDFGKEAVDTLVKAMEDHRDQFVLILAGYRVEMELFLQMNPGLRSRFPIHMDFPDYTGEELLQIARSMAAQRQYRLSPSVQRRLARMLGERRLLRGPTFGNAREVRNLLEAAIRRQAVRLVRQERTSRDDLMLLSAEDFLEGGPA</sequence>
<dbReference type="InterPro" id="IPR027417">
    <property type="entry name" value="P-loop_NTPase"/>
</dbReference>
<dbReference type="Gene3D" id="3.40.50.300">
    <property type="entry name" value="P-loop containing nucleotide triphosphate hydrolases"/>
    <property type="match status" value="1"/>
</dbReference>
<dbReference type="InterPro" id="IPR003593">
    <property type="entry name" value="AAA+_ATPase"/>
</dbReference>
<proteinExistence type="inferred from homology"/>
<dbReference type="GO" id="GO:0016887">
    <property type="term" value="F:ATP hydrolysis activity"/>
    <property type="evidence" value="ECO:0007669"/>
    <property type="project" value="InterPro"/>
</dbReference>
<evidence type="ECO:0000313" key="7">
    <source>
        <dbReference type="Proteomes" id="UP000065807"/>
    </source>
</evidence>
<keyword evidence="2" id="KW-0547">Nucleotide-binding</keyword>
<reference evidence="7" key="2">
    <citation type="journal article" date="2016" name="Int. J. Syst. Evol. Microbiol.">
        <title>Complete genome sequence and cell structure of Limnochorda pilosa, a Gram-negative spore-former within the phylum Firmicutes.</title>
        <authorList>
            <person name="Watanabe M."/>
            <person name="Kojima H."/>
            <person name="Fukui M."/>
        </authorList>
    </citation>
    <scope>NUCLEOTIDE SEQUENCE [LARGE SCALE GENOMIC DNA]</scope>
    <source>
        <strain evidence="7">HC45</strain>
    </source>
</reference>
<feature type="region of interest" description="Disordered" evidence="4">
    <location>
        <begin position="27"/>
        <end position="61"/>
    </location>
</feature>
<dbReference type="InterPro" id="IPR041627">
    <property type="entry name" value="AAA_lid_6"/>
</dbReference>
<dbReference type="RefSeq" id="WP_068136637.1">
    <property type="nucleotide sequence ID" value="NZ_AP014924.1"/>
</dbReference>
<dbReference type="FunFam" id="3.40.50.300:FF:000216">
    <property type="entry name" value="Type VII secretion ATPase EccA"/>
    <property type="match status" value="1"/>
</dbReference>
<evidence type="ECO:0000256" key="1">
    <source>
        <dbReference type="ARBA" id="ARBA00010378"/>
    </source>
</evidence>
<dbReference type="InterPro" id="IPR000641">
    <property type="entry name" value="CbxX/CfxQ"/>
</dbReference>
<evidence type="ECO:0000313" key="6">
    <source>
        <dbReference type="EMBL" id="BAS27579.1"/>
    </source>
</evidence>
<keyword evidence="7" id="KW-1185">Reference proteome</keyword>
<dbReference type="PANTHER" id="PTHR43392">
    <property type="entry name" value="AAA-TYPE ATPASE FAMILY PROTEIN / ANKYRIN REPEAT FAMILY PROTEIN"/>
    <property type="match status" value="1"/>
</dbReference>
<dbReference type="STRING" id="1555112.LIP_1733"/>
<dbReference type="CDD" id="cd00009">
    <property type="entry name" value="AAA"/>
    <property type="match status" value="1"/>
</dbReference>
<dbReference type="InterPro" id="IPR050773">
    <property type="entry name" value="CbxX/CfxQ_RuBisCO_ESX"/>
</dbReference>
<dbReference type="PRINTS" id="PR00820">
    <property type="entry name" value="CBXXCFQX"/>
</dbReference>
<evidence type="ECO:0000256" key="2">
    <source>
        <dbReference type="ARBA" id="ARBA00022741"/>
    </source>
</evidence>
<feature type="domain" description="AAA+ ATPase" evidence="5">
    <location>
        <begin position="106"/>
        <end position="242"/>
    </location>
</feature>
<comment type="similarity">
    <text evidence="1">Belongs to the CbxX/CfxQ family.</text>
</comment>
<dbReference type="KEGG" id="lpil:LIP_1733"/>
<dbReference type="PRINTS" id="PR00819">
    <property type="entry name" value="CBXCFQXSUPER"/>
</dbReference>
<dbReference type="Pfam" id="PF17866">
    <property type="entry name" value="AAA_lid_6"/>
    <property type="match status" value="1"/>
</dbReference>
<dbReference type="Proteomes" id="UP000065807">
    <property type="component" value="Chromosome"/>
</dbReference>
<dbReference type="AlphaFoldDB" id="A0A0K2SL58"/>
<dbReference type="PATRIC" id="fig|1555112.3.peg.1767"/>
<accession>A0A0K2SL58</accession>
<evidence type="ECO:0000256" key="3">
    <source>
        <dbReference type="ARBA" id="ARBA00022840"/>
    </source>
</evidence>
<dbReference type="InterPro" id="IPR003959">
    <property type="entry name" value="ATPase_AAA_core"/>
</dbReference>
<gene>
    <name evidence="6" type="ORF">LIP_1733</name>
</gene>
<protein>
    <submittedName>
        <fullName evidence="6">Stage V sporulation protein K</fullName>
    </submittedName>
</protein>
<dbReference type="SMART" id="SM00382">
    <property type="entry name" value="AAA"/>
    <property type="match status" value="1"/>
</dbReference>
<evidence type="ECO:0000259" key="5">
    <source>
        <dbReference type="SMART" id="SM00382"/>
    </source>
</evidence>
<dbReference type="EMBL" id="AP014924">
    <property type="protein sequence ID" value="BAS27579.1"/>
    <property type="molecule type" value="Genomic_DNA"/>
</dbReference>
<dbReference type="SUPFAM" id="SSF52540">
    <property type="entry name" value="P-loop containing nucleoside triphosphate hydrolases"/>
    <property type="match status" value="1"/>
</dbReference>
<dbReference type="InterPro" id="IPR000470">
    <property type="entry name" value="CbxX/CfqX_mono"/>
</dbReference>
<dbReference type="PANTHER" id="PTHR43392:SF2">
    <property type="entry name" value="AAA-TYPE ATPASE FAMILY PROTEIN _ ANKYRIN REPEAT FAMILY PROTEIN"/>
    <property type="match status" value="1"/>
</dbReference>
<name>A0A0K2SL58_LIMPI</name>
<keyword evidence="3" id="KW-0067">ATP-binding</keyword>
<reference evidence="7" key="1">
    <citation type="submission" date="2015-07" db="EMBL/GenBank/DDBJ databases">
        <title>Complete genome sequence and phylogenetic analysis of Limnochorda pilosa.</title>
        <authorList>
            <person name="Watanabe M."/>
            <person name="Kojima H."/>
            <person name="Fukui M."/>
        </authorList>
    </citation>
    <scope>NUCLEOTIDE SEQUENCE [LARGE SCALE GENOMIC DNA]</scope>
    <source>
        <strain evidence="7">HC45</strain>
    </source>
</reference>
<organism evidence="6 7">
    <name type="scientific">Limnochorda pilosa</name>
    <dbReference type="NCBI Taxonomy" id="1555112"/>
    <lineage>
        <taxon>Bacteria</taxon>
        <taxon>Bacillati</taxon>
        <taxon>Bacillota</taxon>
        <taxon>Limnochordia</taxon>
        <taxon>Limnochordales</taxon>
        <taxon>Limnochordaceae</taxon>
        <taxon>Limnochorda</taxon>
    </lineage>
</organism>
<evidence type="ECO:0000256" key="4">
    <source>
        <dbReference type="SAM" id="MobiDB-lite"/>
    </source>
</evidence>